<proteinExistence type="predicted"/>
<dbReference type="Gene3D" id="2.40.320.10">
    <property type="entry name" value="Hypothetical Protein Pfu-838710-001"/>
    <property type="match status" value="2"/>
</dbReference>
<dbReference type="PROSITE" id="PS51707">
    <property type="entry name" value="CYTH"/>
    <property type="match status" value="1"/>
</dbReference>
<dbReference type="GO" id="GO:0031145">
    <property type="term" value="P:anaphase-promoting complex-dependent catabolic process"/>
    <property type="evidence" value="ECO:0007669"/>
    <property type="project" value="InterPro"/>
</dbReference>
<evidence type="ECO:0000259" key="2">
    <source>
        <dbReference type="PROSITE" id="PS51707"/>
    </source>
</evidence>
<dbReference type="PANTHER" id="PTHR34948">
    <property type="entry name" value="OS08G0299200 PROTEIN"/>
    <property type="match status" value="1"/>
</dbReference>
<evidence type="ECO:0000256" key="1">
    <source>
        <dbReference type="ARBA" id="ARBA00022786"/>
    </source>
</evidence>
<dbReference type="GO" id="GO:0005680">
    <property type="term" value="C:anaphase-promoting complex"/>
    <property type="evidence" value="ECO:0007669"/>
    <property type="project" value="InterPro"/>
</dbReference>
<organism evidence="3 4">
    <name type="scientific">Striga asiatica</name>
    <name type="common">Asiatic witchweed</name>
    <name type="synonym">Buchnera asiatica</name>
    <dbReference type="NCBI Taxonomy" id="4170"/>
    <lineage>
        <taxon>Eukaryota</taxon>
        <taxon>Viridiplantae</taxon>
        <taxon>Streptophyta</taxon>
        <taxon>Embryophyta</taxon>
        <taxon>Tracheophyta</taxon>
        <taxon>Spermatophyta</taxon>
        <taxon>Magnoliopsida</taxon>
        <taxon>eudicotyledons</taxon>
        <taxon>Gunneridae</taxon>
        <taxon>Pentapetalae</taxon>
        <taxon>asterids</taxon>
        <taxon>lamiids</taxon>
        <taxon>Lamiales</taxon>
        <taxon>Orobanchaceae</taxon>
        <taxon>Buchnereae</taxon>
        <taxon>Striga</taxon>
    </lineage>
</organism>
<gene>
    <name evidence="3" type="ORF">STAS_19732</name>
</gene>
<dbReference type="Pfam" id="PF01928">
    <property type="entry name" value="CYTH"/>
    <property type="match status" value="1"/>
</dbReference>
<dbReference type="PANTHER" id="PTHR34948:SF2">
    <property type="entry name" value="TRIPHOSPHATE TUNNEL METALLOENZYME 3"/>
    <property type="match status" value="1"/>
</dbReference>
<evidence type="ECO:0000313" key="4">
    <source>
        <dbReference type="Proteomes" id="UP000325081"/>
    </source>
</evidence>
<dbReference type="Proteomes" id="UP000325081">
    <property type="component" value="Unassembled WGS sequence"/>
</dbReference>
<dbReference type="InterPro" id="IPR023577">
    <property type="entry name" value="CYTH_domain"/>
</dbReference>
<comment type="caution">
    <text evidence="3">The sequence shown here is derived from an EMBL/GenBank/DDBJ whole genome shotgun (WGS) entry which is preliminary data.</text>
</comment>
<feature type="domain" description="CYTH" evidence="2">
    <location>
        <begin position="65"/>
        <end position="231"/>
    </location>
</feature>
<dbReference type="Pfam" id="PF10471">
    <property type="entry name" value="ANAPC_CDC26"/>
    <property type="match status" value="1"/>
</dbReference>
<evidence type="ECO:0000313" key="3">
    <source>
        <dbReference type="EMBL" id="GER42910.1"/>
    </source>
</evidence>
<accession>A0A5A7QCI9</accession>
<reference evidence="4" key="1">
    <citation type="journal article" date="2019" name="Curr. Biol.">
        <title>Genome Sequence of Striga asiatica Provides Insight into the Evolution of Plant Parasitism.</title>
        <authorList>
            <person name="Yoshida S."/>
            <person name="Kim S."/>
            <person name="Wafula E.K."/>
            <person name="Tanskanen J."/>
            <person name="Kim Y.M."/>
            <person name="Honaas L."/>
            <person name="Yang Z."/>
            <person name="Spallek T."/>
            <person name="Conn C.E."/>
            <person name="Ichihashi Y."/>
            <person name="Cheong K."/>
            <person name="Cui S."/>
            <person name="Der J.P."/>
            <person name="Gundlach H."/>
            <person name="Jiao Y."/>
            <person name="Hori C."/>
            <person name="Ishida J.K."/>
            <person name="Kasahara H."/>
            <person name="Kiba T."/>
            <person name="Kim M.S."/>
            <person name="Koo N."/>
            <person name="Laohavisit A."/>
            <person name="Lee Y.H."/>
            <person name="Lumba S."/>
            <person name="McCourt P."/>
            <person name="Mortimer J.C."/>
            <person name="Mutuku J.M."/>
            <person name="Nomura T."/>
            <person name="Sasaki-Sekimoto Y."/>
            <person name="Seto Y."/>
            <person name="Wang Y."/>
            <person name="Wakatake T."/>
            <person name="Sakakibara H."/>
            <person name="Demura T."/>
            <person name="Yamaguchi S."/>
            <person name="Yoneyama K."/>
            <person name="Manabe R.I."/>
            <person name="Nelson D.C."/>
            <person name="Schulman A.H."/>
            <person name="Timko M.P."/>
            <person name="dePamphilis C.W."/>
            <person name="Choi D."/>
            <person name="Shirasu K."/>
        </authorList>
    </citation>
    <scope>NUCLEOTIDE SEQUENCE [LARGE SCALE GENOMIC DNA]</scope>
    <source>
        <strain evidence="4">cv. UVA1</strain>
    </source>
</reference>
<dbReference type="GO" id="GO:0016462">
    <property type="term" value="F:pyrophosphatase activity"/>
    <property type="evidence" value="ECO:0007669"/>
    <property type="project" value="UniProtKB-ARBA"/>
</dbReference>
<dbReference type="InterPro" id="IPR033469">
    <property type="entry name" value="CYTH-like_dom_sf"/>
</dbReference>
<name>A0A5A7QCI9_STRAF</name>
<protein>
    <submittedName>
        <fullName evidence="3">Adenylate cyclases</fullName>
    </submittedName>
</protein>
<dbReference type="SUPFAM" id="SSF55154">
    <property type="entry name" value="CYTH-like phosphatases"/>
    <property type="match status" value="1"/>
</dbReference>
<dbReference type="OrthoDB" id="2160189at2759"/>
<keyword evidence="4" id="KW-1185">Reference proteome</keyword>
<keyword evidence="1" id="KW-0833">Ubl conjugation pathway</keyword>
<dbReference type="AlphaFoldDB" id="A0A5A7QCI9"/>
<dbReference type="EMBL" id="BKCP01006504">
    <property type="protein sequence ID" value="GER42910.1"/>
    <property type="molecule type" value="Genomic_DNA"/>
</dbReference>
<dbReference type="InterPro" id="IPR018860">
    <property type="entry name" value="APC_suCDC26"/>
</dbReference>
<sequence length="274" mass="31174">MLRRKPTKIELKAEDKEELEEARRRLLLPLPLRSPHPRSLHVIPRYRPLLLNKIRSITGPVSRLAVEVEVKLRLPSKCSHRSLLSLLSPFRAATHSQHNTFYDGSAAELSSRRAILRLRFHEGADPSQKCFACLKAKAVLAGGMSRVEEDEEEVDPAAGRACFVGLGGFRNVYEWGGVKLEVDEVKYNFGEMYEVECESTEPERVKRMIEDFFIEYSDSVMSKFGIFRAGKLPCLVHYGIQSSTTFFPPPQHSGHLDIFMLSTCTLVLLDVFFF</sequence>